<dbReference type="STRING" id="142842.SAMN02745118_00354"/>
<evidence type="ECO:0000256" key="2">
    <source>
        <dbReference type="ARBA" id="ARBA00023125"/>
    </source>
</evidence>
<feature type="domain" description="HTH lacI-type" evidence="4">
    <location>
        <begin position="3"/>
        <end position="57"/>
    </location>
</feature>
<dbReference type="Proteomes" id="UP000190625">
    <property type="component" value="Unassembled WGS sequence"/>
</dbReference>
<keyword evidence="6" id="KW-1185">Reference proteome</keyword>
<dbReference type="Pfam" id="PF00356">
    <property type="entry name" value="LacI"/>
    <property type="match status" value="1"/>
</dbReference>
<keyword evidence="2" id="KW-0238">DNA-binding</keyword>
<keyword evidence="3" id="KW-0804">Transcription</keyword>
<evidence type="ECO:0000259" key="4">
    <source>
        <dbReference type="PROSITE" id="PS50932"/>
    </source>
</evidence>
<dbReference type="Gene3D" id="3.40.50.2300">
    <property type="match status" value="2"/>
</dbReference>
<dbReference type="AlphaFoldDB" id="A0A1T4JRL7"/>
<dbReference type="InterPro" id="IPR028082">
    <property type="entry name" value="Peripla_BP_I"/>
</dbReference>
<evidence type="ECO:0000256" key="3">
    <source>
        <dbReference type="ARBA" id="ARBA00023163"/>
    </source>
</evidence>
<dbReference type="Pfam" id="PF00532">
    <property type="entry name" value="Peripla_BP_1"/>
    <property type="match status" value="1"/>
</dbReference>
<dbReference type="PROSITE" id="PS50932">
    <property type="entry name" value="HTH_LACI_2"/>
    <property type="match status" value="1"/>
</dbReference>
<protein>
    <submittedName>
        <fullName evidence="5">Transcriptional regulator, LacI family</fullName>
    </submittedName>
</protein>
<evidence type="ECO:0000313" key="6">
    <source>
        <dbReference type="Proteomes" id="UP000190625"/>
    </source>
</evidence>
<evidence type="ECO:0000256" key="1">
    <source>
        <dbReference type="ARBA" id="ARBA00023015"/>
    </source>
</evidence>
<dbReference type="InterPro" id="IPR001761">
    <property type="entry name" value="Peripla_BP/Lac1_sug-bd_dom"/>
</dbReference>
<dbReference type="SUPFAM" id="SSF47413">
    <property type="entry name" value="lambda repressor-like DNA-binding domains"/>
    <property type="match status" value="1"/>
</dbReference>
<dbReference type="OrthoDB" id="9784962at2"/>
<sequence length="337" mass="37385">MGVTIKDIAKESGVSITTVSRVLNDKPDVSSKTKEKVKEVIDRLGYKPSGVARGLVLQKTYTIGLIIPDISNPFFPEVARGIEDKAKEMDYSVIFCNTDNDHLAEKEAIKLMKSKQVDGILLSLSIENKEELKKLEEDDFPVVQIDRKVPNSELPSVTIDNVLSAYNATEHLIQLGHTQIVHITGDLGTKTAQDRLKGFKKAINGSEISYKEEWILEGDYSKESGYNLMKSLLKEPPQPTAIFAANDLMAIGAYGAAYDLGLEIPEDISIVGHDDIDIASVIRPGLTTMVQPKYELGKKAAEILIDELERKNIDKKDEILQPKLIERDSTRECSDNV</sequence>
<dbReference type="GO" id="GO:0000976">
    <property type="term" value="F:transcription cis-regulatory region binding"/>
    <property type="evidence" value="ECO:0007669"/>
    <property type="project" value="TreeGrafter"/>
</dbReference>
<dbReference type="GO" id="GO:0003700">
    <property type="term" value="F:DNA-binding transcription factor activity"/>
    <property type="evidence" value="ECO:0007669"/>
    <property type="project" value="TreeGrafter"/>
</dbReference>
<proteinExistence type="predicted"/>
<reference evidence="6" key="1">
    <citation type="submission" date="2017-02" db="EMBL/GenBank/DDBJ databases">
        <authorList>
            <person name="Varghese N."/>
            <person name="Submissions S."/>
        </authorList>
    </citation>
    <scope>NUCLEOTIDE SEQUENCE [LARGE SCALE GENOMIC DNA]</scope>
    <source>
        <strain evidence="6">ATCC BAA-73</strain>
    </source>
</reference>
<accession>A0A1T4JRL7</accession>
<dbReference type="PANTHER" id="PTHR30146">
    <property type="entry name" value="LACI-RELATED TRANSCRIPTIONAL REPRESSOR"/>
    <property type="match status" value="1"/>
</dbReference>
<dbReference type="PRINTS" id="PR00036">
    <property type="entry name" value="HTHLACI"/>
</dbReference>
<dbReference type="InterPro" id="IPR010982">
    <property type="entry name" value="Lambda_DNA-bd_dom_sf"/>
</dbReference>
<dbReference type="Gene3D" id="1.10.260.40">
    <property type="entry name" value="lambda repressor-like DNA-binding domains"/>
    <property type="match status" value="1"/>
</dbReference>
<dbReference type="SMART" id="SM00354">
    <property type="entry name" value="HTH_LACI"/>
    <property type="match status" value="1"/>
</dbReference>
<dbReference type="CDD" id="cd01392">
    <property type="entry name" value="HTH_LacI"/>
    <property type="match status" value="1"/>
</dbReference>
<dbReference type="SUPFAM" id="SSF53822">
    <property type="entry name" value="Periplasmic binding protein-like I"/>
    <property type="match status" value="1"/>
</dbReference>
<dbReference type="PANTHER" id="PTHR30146:SF109">
    <property type="entry name" value="HTH-TYPE TRANSCRIPTIONAL REGULATOR GALS"/>
    <property type="match status" value="1"/>
</dbReference>
<gene>
    <name evidence="5" type="ORF">SAMN02745118_00354</name>
</gene>
<organism evidence="5 6">
    <name type="scientific">Selenihalanaerobacter shriftii</name>
    <dbReference type="NCBI Taxonomy" id="142842"/>
    <lineage>
        <taxon>Bacteria</taxon>
        <taxon>Bacillati</taxon>
        <taxon>Bacillota</taxon>
        <taxon>Clostridia</taxon>
        <taxon>Halanaerobiales</taxon>
        <taxon>Halobacteroidaceae</taxon>
        <taxon>Selenihalanaerobacter</taxon>
    </lineage>
</organism>
<dbReference type="InterPro" id="IPR000843">
    <property type="entry name" value="HTH_LacI"/>
</dbReference>
<dbReference type="EMBL" id="FUWM01000004">
    <property type="protein sequence ID" value="SJZ32816.1"/>
    <property type="molecule type" value="Genomic_DNA"/>
</dbReference>
<evidence type="ECO:0000313" key="5">
    <source>
        <dbReference type="EMBL" id="SJZ32816.1"/>
    </source>
</evidence>
<name>A0A1T4JRL7_9FIRM</name>
<dbReference type="CDD" id="cd06267">
    <property type="entry name" value="PBP1_LacI_sugar_binding-like"/>
    <property type="match status" value="1"/>
</dbReference>
<keyword evidence="1" id="KW-0805">Transcription regulation</keyword>
<dbReference type="PROSITE" id="PS00356">
    <property type="entry name" value="HTH_LACI_1"/>
    <property type="match status" value="1"/>
</dbReference>